<gene>
    <name evidence="1" type="ORF">HHS34_007890</name>
</gene>
<accession>A0ACD5HBE7</accession>
<organism evidence="1 2">
    <name type="scientific">Acidithiobacillus montserratensis</name>
    <dbReference type="NCBI Taxonomy" id="2729135"/>
    <lineage>
        <taxon>Bacteria</taxon>
        <taxon>Pseudomonadati</taxon>
        <taxon>Pseudomonadota</taxon>
        <taxon>Acidithiobacillia</taxon>
        <taxon>Acidithiobacillales</taxon>
        <taxon>Acidithiobacillaceae</taxon>
        <taxon>Acidithiobacillus</taxon>
    </lineage>
</organism>
<evidence type="ECO:0000313" key="1">
    <source>
        <dbReference type="EMBL" id="XRI72372.1"/>
    </source>
</evidence>
<sequence length="1239" mass="141172">MKSFATIHLHPRDITLSFRQVLLLNTGLFLGHVLLTIFADLLFSHSLAGRFWPIWPAAGVTAYGLLVWGPRVIPGLWIAAWLGGYFFTHLHADIATWFACSEVLGAWLGRLLFRRFSPGWAGLQTIRDTIAYLLLFVAIPSLLTAVLTGVGGWLLTNTVTIRLPYLILFWTMAKAGAIVNVTTLLLLFLHGHRLSGTVWNFRYLGLGLGTIIAIILLFFISYPSWNLAMGAVFLLILPFLWLLAHYPAKLVYPLASMGYLLALLGTSMGYGPYEHSHALYPETMAQIVGILLESIGLIAGAMMYERSHATQALEIANRELEQRVFNRSRDLQTRNRELQTRDAFLQSVTEVNRLFAAIEKQELPRVLDRFCRILVERMHLAAAWIGVVDEQSGRIELAAKAGELAGPLSQLQLYCWSSDGKPQSPSGRAIMENRTLLFGANDVLFAPWQELIKKHRMGGSIYTPFLWADGRRGVITLYRYDDTVFPNAIVELLERLSEDLAAFLRQRHVARQLEDAQILQKTMLVSGDIALQARDASQMLQQICDALIQSGLFNAAFIIRPDTEGMFQALAVAGHHVDWILKRRWTIHPQDIPDGQSLTSQAWRMQEHRVIQDYLKALGPHADWYQEAEEHQWRSAATFPIYHLQECWAMLNVIGPRPDLFNTEIIEVLQQIALLVGHGLDEIHLKGQLLEERQRQSHLARHDALTGLANRRGFTEFLQPAMARARRNDRLLAVAMVDLDDFKPVNDQFGHAAGDLLLQEVAQRLRQGLRQSDYLARLGGDEFVLVWDNLQKQEQLPPILKKLEELLAAPYFLKQMPAIHVGISAGITFYPHFDRDESDADLLLREADHALYQSKQNKSRRRQFWSTFIEAQNTEHLRIQTLLHDESVVLQYQPVLDLRQERIVGVEALARLNNKKEAISPGDFLPYLETEDQWLLTKLVIQQIANDWQTWNEQGIDIWISFNILPSFLSHTVALERLESLLQECAIPPQRLILEILESEELFALEAIAKSIRTLQEQGYRIGLDDIGAGYASLLYLKELPVDEIKIDQAFVRNLANNPKDIHFLRAMLDIGTSQGVEIIVEGVENQSILNVLRLMQAPMLQGYAIARPMWASELPDWLASCQHFLPEPIDRKFDLLQLYAQVIDHQKTISTLLINNPQWFVLLAPWDSAHCSIQQSLKQLQHMDLSEFEKAHHHYHEMLEELTQLLTSRPLIDLYPLQCQGEIVLQAITTAIRRYQDS</sequence>
<proteinExistence type="predicted"/>
<reference evidence="1 2" key="1">
    <citation type="journal article" date="2021" name="ISME J.">
        <title>Genomic evolution of the class Acidithiobacillia: deep-branching Proteobacteria living in extreme acidic conditions.</title>
        <authorList>
            <person name="Moya-Beltran A."/>
            <person name="Beard S."/>
            <person name="Rojas-Villalobos C."/>
            <person name="Issotta F."/>
            <person name="Gallardo Y."/>
            <person name="Ulloa R."/>
            <person name="Giaveno A."/>
            <person name="Degli Esposti M."/>
            <person name="Johnson D.B."/>
            <person name="Quatrini R."/>
        </authorList>
    </citation>
    <scope>NUCLEOTIDE SEQUENCE [LARGE SCALE GENOMIC DNA]</scope>
    <source>
        <strain evidence="1 2">GG1-14</strain>
    </source>
</reference>
<name>A0ACD5HBE7_9PROT</name>
<dbReference type="Proteomes" id="UP001195965">
    <property type="component" value="Chromosome"/>
</dbReference>
<dbReference type="EMBL" id="CP127526">
    <property type="protein sequence ID" value="XRI72372.1"/>
    <property type="molecule type" value="Genomic_DNA"/>
</dbReference>
<keyword evidence="2" id="KW-1185">Reference proteome</keyword>
<protein>
    <submittedName>
        <fullName evidence="1">EAL domain-containing protein</fullName>
    </submittedName>
</protein>
<evidence type="ECO:0000313" key="2">
    <source>
        <dbReference type="Proteomes" id="UP001195965"/>
    </source>
</evidence>